<comment type="cofactor">
    <cofactor evidence="1">
        <name>Zn(2+)</name>
        <dbReference type="ChEBI" id="CHEBI:29105"/>
    </cofactor>
</comment>
<sequence length="334" mass="34214">MRDLALLPKADLHVHLESTVRPGTLAELAAAHGLPAPGPGGAFAGFRAFADHNALVRACLRTAGDFRRVAREFCADAAADGVAYAEVSFTAAAHEERLGVRDLPLAAVLDGLADGRAAHGVETRVILDQSRRRAVSRFRRTLDLALAHPDAVAAIGLAGQESYPLEPFADVCARARAAGVRLVHHAGEDAGPASIAEALDRGLADRIGHGTSILGDPALVARVRAAGVPLEVCPSSNVALGLVPSLPAHPLPALRAAGLHVTLGTDVPAIVGTTLTGEYTRVRDAWGWSDGELADLALAGVAASFAPEPVRARLRAGIAAWRASGGAGAAGARG</sequence>
<dbReference type="PANTHER" id="PTHR43114:SF6">
    <property type="entry name" value="ADENINE DEAMINASE"/>
    <property type="match status" value="1"/>
</dbReference>
<evidence type="ECO:0000313" key="7">
    <source>
        <dbReference type="EMBL" id="GIJ05336.1"/>
    </source>
</evidence>
<dbReference type="SUPFAM" id="SSF51556">
    <property type="entry name" value="Metallo-dependent hydrolases"/>
    <property type="match status" value="1"/>
</dbReference>
<dbReference type="NCBIfam" id="TIGR01430">
    <property type="entry name" value="aden_deam"/>
    <property type="match status" value="1"/>
</dbReference>
<dbReference type="Proteomes" id="UP000652013">
    <property type="component" value="Unassembled WGS sequence"/>
</dbReference>
<comment type="similarity">
    <text evidence="2">Belongs to the metallo-dependent hydrolases superfamily. Adenosine and AMP deaminases family.</text>
</comment>
<comment type="caution">
    <text evidence="7">The sequence shown here is derived from an EMBL/GenBank/DDBJ whole genome shotgun (WGS) entry which is preliminary data.</text>
</comment>
<gene>
    <name evidence="7" type="primary">add</name>
    <name evidence="7" type="ORF">Sya03_46880</name>
</gene>
<keyword evidence="5" id="KW-0862">Zinc</keyword>
<reference evidence="7" key="1">
    <citation type="submission" date="2021-01" db="EMBL/GenBank/DDBJ databases">
        <title>Whole genome shotgun sequence of Spirilliplanes yamanashiensis NBRC 15828.</title>
        <authorList>
            <person name="Komaki H."/>
            <person name="Tamura T."/>
        </authorList>
    </citation>
    <scope>NUCLEOTIDE SEQUENCE</scope>
    <source>
        <strain evidence="7">NBRC 15828</strain>
    </source>
</reference>
<dbReference type="GO" id="GO:0019239">
    <property type="term" value="F:deaminase activity"/>
    <property type="evidence" value="ECO:0007669"/>
    <property type="project" value="InterPro"/>
</dbReference>
<dbReference type="GO" id="GO:0016814">
    <property type="term" value="F:hydrolase activity, acting on carbon-nitrogen (but not peptide) bonds, in cyclic amidines"/>
    <property type="evidence" value="ECO:0007669"/>
    <property type="project" value="UniProtKB-ARBA"/>
</dbReference>
<keyword evidence="4" id="KW-0378">Hydrolase</keyword>
<evidence type="ECO:0000256" key="3">
    <source>
        <dbReference type="ARBA" id="ARBA00022723"/>
    </source>
</evidence>
<name>A0A8J4DKV9_9ACTN</name>
<dbReference type="InterPro" id="IPR032466">
    <property type="entry name" value="Metal_Hydrolase"/>
</dbReference>
<evidence type="ECO:0000256" key="1">
    <source>
        <dbReference type="ARBA" id="ARBA00001947"/>
    </source>
</evidence>
<evidence type="ECO:0000256" key="2">
    <source>
        <dbReference type="ARBA" id="ARBA00006676"/>
    </source>
</evidence>
<dbReference type="InterPro" id="IPR006330">
    <property type="entry name" value="Ado/ade_deaminase"/>
</dbReference>
<keyword evidence="3" id="KW-0479">Metal-binding</keyword>
<evidence type="ECO:0000256" key="4">
    <source>
        <dbReference type="ARBA" id="ARBA00022801"/>
    </source>
</evidence>
<dbReference type="AlphaFoldDB" id="A0A8J4DKV9"/>
<dbReference type="GO" id="GO:0046872">
    <property type="term" value="F:metal ion binding"/>
    <property type="evidence" value="ECO:0007669"/>
    <property type="project" value="UniProtKB-KW"/>
</dbReference>
<proteinExistence type="inferred from homology"/>
<keyword evidence="8" id="KW-1185">Reference proteome</keyword>
<evidence type="ECO:0000313" key="8">
    <source>
        <dbReference type="Proteomes" id="UP000652013"/>
    </source>
</evidence>
<protein>
    <submittedName>
        <fullName evidence="7">Adenosine deaminase</fullName>
    </submittedName>
</protein>
<accession>A0A8J4DKV9</accession>
<feature type="domain" description="Adenosine deaminase" evidence="6">
    <location>
        <begin position="8"/>
        <end position="320"/>
    </location>
</feature>
<organism evidence="7 8">
    <name type="scientific">Spirilliplanes yamanashiensis</name>
    <dbReference type="NCBI Taxonomy" id="42233"/>
    <lineage>
        <taxon>Bacteria</taxon>
        <taxon>Bacillati</taxon>
        <taxon>Actinomycetota</taxon>
        <taxon>Actinomycetes</taxon>
        <taxon>Micromonosporales</taxon>
        <taxon>Micromonosporaceae</taxon>
        <taxon>Spirilliplanes</taxon>
    </lineage>
</organism>
<dbReference type="EMBL" id="BOOY01000032">
    <property type="protein sequence ID" value="GIJ05336.1"/>
    <property type="molecule type" value="Genomic_DNA"/>
</dbReference>
<dbReference type="Gene3D" id="3.20.20.140">
    <property type="entry name" value="Metal-dependent hydrolases"/>
    <property type="match status" value="1"/>
</dbReference>
<dbReference type="PANTHER" id="PTHR43114">
    <property type="entry name" value="ADENINE DEAMINASE"/>
    <property type="match status" value="1"/>
</dbReference>
<dbReference type="RefSeq" id="WP_203940533.1">
    <property type="nucleotide sequence ID" value="NZ_BAAAGJ010000011.1"/>
</dbReference>
<evidence type="ECO:0000259" key="6">
    <source>
        <dbReference type="Pfam" id="PF00962"/>
    </source>
</evidence>
<evidence type="ECO:0000256" key="5">
    <source>
        <dbReference type="ARBA" id="ARBA00022833"/>
    </source>
</evidence>
<dbReference type="Pfam" id="PF00962">
    <property type="entry name" value="A_deaminase"/>
    <property type="match status" value="1"/>
</dbReference>
<dbReference type="InterPro" id="IPR001365">
    <property type="entry name" value="A_deaminase_dom"/>
</dbReference>